<dbReference type="InterPro" id="IPR016187">
    <property type="entry name" value="CTDL_fold"/>
</dbReference>
<organism evidence="2 3">
    <name type="scientific">Elysia crispata</name>
    <name type="common">lettuce slug</name>
    <dbReference type="NCBI Taxonomy" id="231223"/>
    <lineage>
        <taxon>Eukaryota</taxon>
        <taxon>Metazoa</taxon>
        <taxon>Spiralia</taxon>
        <taxon>Lophotrochozoa</taxon>
        <taxon>Mollusca</taxon>
        <taxon>Gastropoda</taxon>
        <taxon>Heterobranchia</taxon>
        <taxon>Euthyneura</taxon>
        <taxon>Panpulmonata</taxon>
        <taxon>Sacoglossa</taxon>
        <taxon>Placobranchoidea</taxon>
        <taxon>Plakobranchidae</taxon>
        <taxon>Elysia</taxon>
    </lineage>
</organism>
<sequence>MQSKPVLVSLLLILTQGNGELFDFHVISRRQSFHAGEILCQNLGYDGLAVINSPEMFAYALRISRTVRATGHGLYLGLRNSTDTNLFTWDDGTFPAQDEPWVPDSINRDFTYSHYGVLSNIGYLRLFDTYKKYAICGNHENLPTEAHGVTKFGQQPTNVGSILSNTKAVSYLECVLLCGQDHRCRMAEFNFDLLTCMTLESVAFVRFIPNKQFQTFVRNGFF</sequence>
<name>A0AAE0Z8H4_9GAST</name>
<reference evidence="2" key="1">
    <citation type="journal article" date="2023" name="G3 (Bethesda)">
        <title>A reference genome for the long-term kleptoplast-retaining sea slug Elysia crispata morphotype clarki.</title>
        <authorList>
            <person name="Eastman K.E."/>
            <person name="Pendleton A.L."/>
            <person name="Shaikh M.A."/>
            <person name="Suttiyut T."/>
            <person name="Ogas R."/>
            <person name="Tomko P."/>
            <person name="Gavelis G."/>
            <person name="Widhalm J.R."/>
            <person name="Wisecaver J.H."/>
        </authorList>
    </citation>
    <scope>NUCLEOTIDE SEQUENCE</scope>
    <source>
        <strain evidence="2">ECLA1</strain>
    </source>
</reference>
<dbReference type="InterPro" id="IPR016186">
    <property type="entry name" value="C-type_lectin-like/link_sf"/>
</dbReference>
<evidence type="ECO:0000313" key="2">
    <source>
        <dbReference type="EMBL" id="KAK3764722.1"/>
    </source>
</evidence>
<dbReference type="Gene3D" id="3.10.100.10">
    <property type="entry name" value="Mannose-Binding Protein A, subunit A"/>
    <property type="match status" value="1"/>
</dbReference>
<dbReference type="CDD" id="cd00037">
    <property type="entry name" value="CLECT"/>
    <property type="match status" value="1"/>
</dbReference>
<evidence type="ECO:0000256" key="1">
    <source>
        <dbReference type="SAM" id="SignalP"/>
    </source>
</evidence>
<comment type="caution">
    <text evidence="2">The sequence shown here is derived from an EMBL/GenBank/DDBJ whole genome shotgun (WGS) entry which is preliminary data.</text>
</comment>
<protein>
    <recommendedName>
        <fullName evidence="4">Apple domain-containing protein</fullName>
    </recommendedName>
</protein>
<keyword evidence="3" id="KW-1185">Reference proteome</keyword>
<keyword evidence="1" id="KW-0732">Signal</keyword>
<feature type="chain" id="PRO_5041901692" description="Apple domain-containing protein" evidence="1">
    <location>
        <begin position="20"/>
        <end position="222"/>
    </location>
</feature>
<dbReference type="EMBL" id="JAWDGP010004412">
    <property type="protein sequence ID" value="KAK3764722.1"/>
    <property type="molecule type" value="Genomic_DNA"/>
</dbReference>
<dbReference type="AlphaFoldDB" id="A0AAE0Z8H4"/>
<dbReference type="Proteomes" id="UP001283361">
    <property type="component" value="Unassembled WGS sequence"/>
</dbReference>
<evidence type="ECO:0008006" key="4">
    <source>
        <dbReference type="Google" id="ProtNLM"/>
    </source>
</evidence>
<feature type="signal peptide" evidence="1">
    <location>
        <begin position="1"/>
        <end position="19"/>
    </location>
</feature>
<accession>A0AAE0Z8H4</accession>
<evidence type="ECO:0000313" key="3">
    <source>
        <dbReference type="Proteomes" id="UP001283361"/>
    </source>
</evidence>
<dbReference type="SUPFAM" id="SSF56436">
    <property type="entry name" value="C-type lectin-like"/>
    <property type="match status" value="1"/>
</dbReference>
<proteinExistence type="predicted"/>
<gene>
    <name evidence="2" type="ORF">RRG08_042032</name>
</gene>